<reference evidence="1" key="1">
    <citation type="journal article" date="2015" name="Nature">
        <title>Complex archaea that bridge the gap between prokaryotes and eukaryotes.</title>
        <authorList>
            <person name="Spang A."/>
            <person name="Saw J.H."/>
            <person name="Jorgensen S.L."/>
            <person name="Zaremba-Niedzwiedzka K."/>
            <person name="Martijn J."/>
            <person name="Lind A.E."/>
            <person name="van Eijk R."/>
            <person name="Schleper C."/>
            <person name="Guy L."/>
            <person name="Ettema T.J."/>
        </authorList>
    </citation>
    <scope>NUCLEOTIDE SEQUENCE</scope>
</reference>
<name>A0A0F9A7A3_9ZZZZ</name>
<gene>
    <name evidence="1" type="ORF">LCGC14_2686510</name>
</gene>
<feature type="non-terminal residue" evidence="1">
    <location>
        <position position="1"/>
    </location>
</feature>
<sequence>IEISKLRRENEILRRETGHLGPLKTFDEDILTEVQSLPHEFRVPMLAKATVSWHKDYTIRVVACCWPEGKNGRVFEVAEYLSDTVISQTVDPFQTMMELYKIVLEEVARRSK</sequence>
<evidence type="ECO:0000313" key="1">
    <source>
        <dbReference type="EMBL" id="KKK94075.1"/>
    </source>
</evidence>
<organism evidence="1">
    <name type="scientific">marine sediment metagenome</name>
    <dbReference type="NCBI Taxonomy" id="412755"/>
    <lineage>
        <taxon>unclassified sequences</taxon>
        <taxon>metagenomes</taxon>
        <taxon>ecological metagenomes</taxon>
    </lineage>
</organism>
<protein>
    <submittedName>
        <fullName evidence="1">Uncharacterized protein</fullName>
    </submittedName>
</protein>
<accession>A0A0F9A7A3</accession>
<dbReference type="AlphaFoldDB" id="A0A0F9A7A3"/>
<dbReference type="EMBL" id="LAZR01047503">
    <property type="protein sequence ID" value="KKK94075.1"/>
    <property type="molecule type" value="Genomic_DNA"/>
</dbReference>
<comment type="caution">
    <text evidence="1">The sequence shown here is derived from an EMBL/GenBank/DDBJ whole genome shotgun (WGS) entry which is preliminary data.</text>
</comment>
<proteinExistence type="predicted"/>